<name>A0A096BE03_9BURK</name>
<proteinExistence type="predicted"/>
<keyword evidence="1" id="KW-1133">Transmembrane helix</keyword>
<dbReference type="eggNOG" id="COG3949">
    <property type="taxonomic scope" value="Bacteria"/>
</dbReference>
<keyword evidence="1" id="KW-0472">Membrane</keyword>
<feature type="transmembrane region" description="Helical" evidence="1">
    <location>
        <begin position="136"/>
        <end position="160"/>
    </location>
</feature>
<feature type="transmembrane region" description="Helical" evidence="1">
    <location>
        <begin position="303"/>
        <end position="322"/>
    </location>
</feature>
<evidence type="ECO:0000313" key="3">
    <source>
        <dbReference type="Proteomes" id="UP000029629"/>
    </source>
</evidence>
<organism evidence="2 3">
    <name type="scientific">Oligella urethralis DNF00040</name>
    <dbReference type="NCBI Taxonomy" id="1401065"/>
    <lineage>
        <taxon>Bacteria</taxon>
        <taxon>Pseudomonadati</taxon>
        <taxon>Pseudomonadota</taxon>
        <taxon>Betaproteobacteria</taxon>
        <taxon>Burkholderiales</taxon>
        <taxon>Alcaligenaceae</taxon>
        <taxon>Oligella</taxon>
    </lineage>
</organism>
<feature type="transmembrane region" description="Helical" evidence="1">
    <location>
        <begin position="74"/>
        <end position="98"/>
    </location>
</feature>
<accession>A0A096BE03</accession>
<evidence type="ECO:0000313" key="2">
    <source>
        <dbReference type="EMBL" id="KGF31384.1"/>
    </source>
</evidence>
<dbReference type="InterPro" id="IPR038728">
    <property type="entry name" value="YkvI-like"/>
</dbReference>
<dbReference type="InterPro" id="IPR038377">
    <property type="entry name" value="Na/Glc_symporter_sf"/>
</dbReference>
<feature type="transmembrane region" description="Helical" evidence="1">
    <location>
        <begin position="189"/>
        <end position="214"/>
    </location>
</feature>
<dbReference type="Proteomes" id="UP000029629">
    <property type="component" value="Unassembled WGS sequence"/>
</dbReference>
<feature type="transmembrane region" description="Helical" evidence="1">
    <location>
        <begin position="33"/>
        <end position="53"/>
    </location>
</feature>
<dbReference type="PANTHER" id="PTHR37814:SF1">
    <property type="entry name" value="MEMBRANE PROTEIN"/>
    <property type="match status" value="1"/>
</dbReference>
<dbReference type="RefSeq" id="WP_036558144.1">
    <property type="nucleotide sequence ID" value="NZ_JRNI01000014.1"/>
</dbReference>
<feature type="transmembrane region" description="Helical" evidence="1">
    <location>
        <begin position="110"/>
        <end position="129"/>
    </location>
</feature>
<keyword evidence="3" id="KW-1185">Reference proteome</keyword>
<dbReference type="PANTHER" id="PTHR37814">
    <property type="entry name" value="CONSERVED MEMBRANE PROTEIN"/>
    <property type="match status" value="1"/>
</dbReference>
<feature type="transmembrane region" description="Helical" evidence="1">
    <location>
        <begin position="328"/>
        <end position="349"/>
    </location>
</feature>
<gene>
    <name evidence="2" type="ORF">HMPREF2130_03510</name>
</gene>
<protein>
    <submittedName>
        <fullName evidence="2">Membrane protein</fullName>
    </submittedName>
</protein>
<keyword evidence="1" id="KW-0812">Transmembrane</keyword>
<dbReference type="OrthoDB" id="4424890at2"/>
<sequence>MKQKFLIAMAYMSVVIGGGFASGREVIEFFTGYGAWGIGGSLVAAFLFAFVGMQIAQISSRMQAKSHHQVLARLFGSTGGALVDYLLIFFLFGVGVIMLAGAGSTFAQQFGWDTLTGSIVMALAVVLTLCLNLKSIIYLISAVIPFLLLVILSVMAYAVFNGTFDVSAQDLHAEQFSVINLLGWEVPSWFMSGVLYAAFNVGVGFPMLAVIGGMTKSESAAGQGGILGGLGLGVLIVFLNIALYLNIDKLHAIEVPTLLLSSQMHPLLGYVTVAALFAMIYSTAVGMFFAFASRWAAPNSSKFRVIAVLSTVVGVVLSQFGFGRLVGSVYPLMGVLGVVIIIAIMWYWLKTRKAA</sequence>
<dbReference type="Gene3D" id="1.20.1730.10">
    <property type="entry name" value="Sodium/glucose cotransporter"/>
    <property type="match status" value="1"/>
</dbReference>
<feature type="transmembrane region" description="Helical" evidence="1">
    <location>
        <begin position="267"/>
        <end position="291"/>
    </location>
</feature>
<comment type="caution">
    <text evidence="2">The sequence shown here is derived from an EMBL/GenBank/DDBJ whole genome shotgun (WGS) entry which is preliminary data.</text>
</comment>
<feature type="transmembrane region" description="Helical" evidence="1">
    <location>
        <begin position="226"/>
        <end position="247"/>
    </location>
</feature>
<reference evidence="2 3" key="1">
    <citation type="submission" date="2014-07" db="EMBL/GenBank/DDBJ databases">
        <authorList>
            <person name="McCorrison J."/>
            <person name="Sanka R."/>
            <person name="Torralba M."/>
            <person name="Gillis M."/>
            <person name="Haft D.H."/>
            <person name="Methe B."/>
            <person name="Sutton G."/>
            <person name="Nelson K.E."/>
        </authorList>
    </citation>
    <scope>NUCLEOTIDE SEQUENCE [LARGE SCALE GENOMIC DNA]</scope>
    <source>
        <strain evidence="2 3">DNF00040</strain>
    </source>
</reference>
<dbReference type="EMBL" id="JRNI01000014">
    <property type="protein sequence ID" value="KGF31384.1"/>
    <property type="molecule type" value="Genomic_DNA"/>
</dbReference>
<evidence type="ECO:0000256" key="1">
    <source>
        <dbReference type="SAM" id="Phobius"/>
    </source>
</evidence>
<dbReference type="AlphaFoldDB" id="A0A096BE03"/>